<dbReference type="InterPro" id="IPR012337">
    <property type="entry name" value="RNaseH-like_sf"/>
</dbReference>
<keyword evidence="8" id="KW-0548">Nucleotidyltransferase</keyword>
<reference evidence="11 12" key="1">
    <citation type="submission" date="2021-11" db="EMBL/GenBank/DDBJ databases">
        <authorList>
            <person name="Islam A."/>
            <person name="Islam S."/>
            <person name="Flora M.S."/>
            <person name="Rahman M."/>
            <person name="Ziaur R.M."/>
            <person name="Epstein J.H."/>
            <person name="Hassan M."/>
            <person name="Klassen M."/>
            <person name="Woodard K."/>
            <person name="Webb A."/>
            <person name="Webby R.J."/>
            <person name="El Zowalaty M.E."/>
        </authorList>
    </citation>
    <scope>NUCLEOTIDE SEQUENCE [LARGE SCALE GENOMIC DNA]</scope>
    <source>
        <strain evidence="11">Pbs1</strain>
    </source>
</reference>
<evidence type="ECO:0000313" key="11">
    <source>
        <dbReference type="EMBL" id="CAH0515279.1"/>
    </source>
</evidence>
<dbReference type="InterPro" id="IPR001584">
    <property type="entry name" value="Integrase_cat-core"/>
</dbReference>
<dbReference type="PROSITE" id="PS50994">
    <property type="entry name" value="INTEGRASE"/>
    <property type="match status" value="1"/>
</dbReference>
<keyword evidence="6" id="KW-0229">DNA integration</keyword>
<keyword evidence="12" id="KW-1185">Reference proteome</keyword>
<evidence type="ECO:0000256" key="3">
    <source>
        <dbReference type="ARBA" id="ARBA00022759"/>
    </source>
</evidence>
<name>A0ABN8CRQ1_9STRA</name>
<gene>
    <name evidence="11" type="ORF">PBS001_LOCUS1993</name>
</gene>
<evidence type="ECO:0000256" key="8">
    <source>
        <dbReference type="ARBA" id="ARBA00022932"/>
    </source>
</evidence>
<keyword evidence="3" id="KW-0255">Endonuclease</keyword>
<keyword evidence="7" id="KW-0695">RNA-directed DNA polymerase</keyword>
<evidence type="ECO:0000256" key="9">
    <source>
        <dbReference type="ARBA" id="ARBA00023172"/>
    </source>
</evidence>
<accession>A0ABN8CRQ1</accession>
<dbReference type="InterPro" id="IPR039537">
    <property type="entry name" value="Retrotran_Ty1/copia-like"/>
</dbReference>
<keyword evidence="9" id="KW-0233">DNA recombination</keyword>
<protein>
    <recommendedName>
        <fullName evidence="10">Integrase catalytic domain-containing protein</fullName>
    </recommendedName>
</protein>
<keyword evidence="2" id="KW-0479">Metal-binding</keyword>
<evidence type="ECO:0000256" key="2">
    <source>
        <dbReference type="ARBA" id="ARBA00022723"/>
    </source>
</evidence>
<keyword evidence="1" id="KW-0540">Nuclease</keyword>
<dbReference type="EMBL" id="CAKLCB010000104">
    <property type="protein sequence ID" value="CAH0515279.1"/>
    <property type="molecule type" value="Genomic_DNA"/>
</dbReference>
<evidence type="ECO:0000256" key="7">
    <source>
        <dbReference type="ARBA" id="ARBA00022918"/>
    </source>
</evidence>
<organism evidence="11 12">
    <name type="scientific">Peronospora belbahrii</name>
    <dbReference type="NCBI Taxonomy" id="622444"/>
    <lineage>
        <taxon>Eukaryota</taxon>
        <taxon>Sar</taxon>
        <taxon>Stramenopiles</taxon>
        <taxon>Oomycota</taxon>
        <taxon>Peronosporomycetes</taxon>
        <taxon>Peronosporales</taxon>
        <taxon>Peronosporaceae</taxon>
        <taxon>Peronospora</taxon>
    </lineage>
</organism>
<dbReference type="InterPro" id="IPR036397">
    <property type="entry name" value="RNaseH_sf"/>
</dbReference>
<evidence type="ECO:0000256" key="1">
    <source>
        <dbReference type="ARBA" id="ARBA00022722"/>
    </source>
</evidence>
<dbReference type="Proteomes" id="UP001158986">
    <property type="component" value="Unassembled WGS sequence"/>
</dbReference>
<keyword evidence="8" id="KW-0239">DNA-directed DNA polymerase</keyword>
<keyword evidence="4" id="KW-0378">Hydrolase</keyword>
<sequence>MLELVHTDVMGPMRTLTKGGAKYVLMLVDDSSRLGNGTEFVNKTVDEMFHRNGILHQRTVSYSPQQNGVAERMNRTIVEKARHATL</sequence>
<proteinExistence type="predicted"/>
<comment type="caution">
    <text evidence="11">The sequence shown here is derived from an EMBL/GenBank/DDBJ whole genome shotgun (WGS) entry which is preliminary data.</text>
</comment>
<dbReference type="PANTHER" id="PTHR42648:SF11">
    <property type="entry name" value="TRANSPOSON TY4-P GAG-POL POLYPROTEIN"/>
    <property type="match status" value="1"/>
</dbReference>
<dbReference type="SUPFAM" id="SSF53098">
    <property type="entry name" value="Ribonuclease H-like"/>
    <property type="match status" value="1"/>
</dbReference>
<evidence type="ECO:0000313" key="12">
    <source>
        <dbReference type="Proteomes" id="UP001158986"/>
    </source>
</evidence>
<keyword evidence="5" id="KW-0460">Magnesium</keyword>
<keyword evidence="8" id="KW-0808">Transferase</keyword>
<evidence type="ECO:0000256" key="6">
    <source>
        <dbReference type="ARBA" id="ARBA00022908"/>
    </source>
</evidence>
<dbReference type="Gene3D" id="3.30.420.10">
    <property type="entry name" value="Ribonuclease H-like superfamily/Ribonuclease H"/>
    <property type="match status" value="1"/>
</dbReference>
<evidence type="ECO:0000256" key="5">
    <source>
        <dbReference type="ARBA" id="ARBA00022842"/>
    </source>
</evidence>
<evidence type="ECO:0000256" key="4">
    <source>
        <dbReference type="ARBA" id="ARBA00022801"/>
    </source>
</evidence>
<evidence type="ECO:0000259" key="10">
    <source>
        <dbReference type="PROSITE" id="PS50994"/>
    </source>
</evidence>
<feature type="domain" description="Integrase catalytic" evidence="10">
    <location>
        <begin position="1"/>
        <end position="86"/>
    </location>
</feature>
<dbReference type="PANTHER" id="PTHR42648">
    <property type="entry name" value="TRANSPOSASE, PUTATIVE-RELATED"/>
    <property type="match status" value="1"/>
</dbReference>